<accession>A0A2S8G7D1</accession>
<comment type="caution">
    <text evidence="2">The sequence shown here is derived from an EMBL/GenBank/DDBJ whole genome shotgun (WGS) entry which is preliminary data.</text>
</comment>
<organism evidence="2 3">
    <name type="scientific">Blastopirellula marina</name>
    <dbReference type="NCBI Taxonomy" id="124"/>
    <lineage>
        <taxon>Bacteria</taxon>
        <taxon>Pseudomonadati</taxon>
        <taxon>Planctomycetota</taxon>
        <taxon>Planctomycetia</taxon>
        <taxon>Pirellulales</taxon>
        <taxon>Pirellulaceae</taxon>
        <taxon>Blastopirellula</taxon>
    </lineage>
</organism>
<dbReference type="EMBL" id="PUHY01000001">
    <property type="protein sequence ID" value="PQO40375.1"/>
    <property type="molecule type" value="Genomic_DNA"/>
</dbReference>
<feature type="domain" description="Helix-turn-helix" evidence="1">
    <location>
        <begin position="4"/>
        <end position="49"/>
    </location>
</feature>
<dbReference type="RefSeq" id="WP_105327610.1">
    <property type="nucleotide sequence ID" value="NZ_PUHY01000001.1"/>
</dbReference>
<sequence>MPQFLTAKQLAQRLGVKEATVRVWQRKGLIPSLRASRRPLLFDLNDVIDAMKVHSAMTNSPSENKS</sequence>
<dbReference type="Pfam" id="PF12728">
    <property type="entry name" value="HTH_17"/>
    <property type="match status" value="1"/>
</dbReference>
<name>A0A2S8G7D1_9BACT</name>
<dbReference type="InterPro" id="IPR036388">
    <property type="entry name" value="WH-like_DNA-bd_sf"/>
</dbReference>
<proteinExistence type="predicted"/>
<protein>
    <recommendedName>
        <fullName evidence="1">Helix-turn-helix domain-containing protein</fullName>
    </recommendedName>
</protein>
<dbReference type="InterPro" id="IPR041657">
    <property type="entry name" value="HTH_17"/>
</dbReference>
<gene>
    <name evidence="2" type="ORF">C5Y83_00080</name>
</gene>
<dbReference type="OrthoDB" id="5459819at2"/>
<evidence type="ECO:0000313" key="3">
    <source>
        <dbReference type="Proteomes" id="UP000238322"/>
    </source>
</evidence>
<dbReference type="Proteomes" id="UP000238322">
    <property type="component" value="Unassembled WGS sequence"/>
</dbReference>
<dbReference type="InterPro" id="IPR009061">
    <property type="entry name" value="DNA-bd_dom_put_sf"/>
</dbReference>
<reference evidence="2 3" key="1">
    <citation type="submission" date="2018-02" db="EMBL/GenBank/DDBJ databases">
        <title>Comparative genomes isolates from brazilian mangrove.</title>
        <authorList>
            <person name="Araujo J.E."/>
            <person name="Taketani R.G."/>
            <person name="Silva M.C.P."/>
            <person name="Loureco M.V."/>
            <person name="Andreote F.D."/>
        </authorList>
    </citation>
    <scope>NUCLEOTIDE SEQUENCE [LARGE SCALE GENOMIC DNA]</scope>
    <source>
        <strain evidence="2 3">Hex-1 MGV</strain>
    </source>
</reference>
<dbReference type="Gene3D" id="1.10.10.10">
    <property type="entry name" value="Winged helix-like DNA-binding domain superfamily/Winged helix DNA-binding domain"/>
    <property type="match status" value="1"/>
</dbReference>
<dbReference type="SUPFAM" id="SSF46955">
    <property type="entry name" value="Putative DNA-binding domain"/>
    <property type="match status" value="1"/>
</dbReference>
<evidence type="ECO:0000313" key="2">
    <source>
        <dbReference type="EMBL" id="PQO40375.1"/>
    </source>
</evidence>
<evidence type="ECO:0000259" key="1">
    <source>
        <dbReference type="Pfam" id="PF12728"/>
    </source>
</evidence>
<dbReference type="AlphaFoldDB" id="A0A2S8G7D1"/>